<evidence type="ECO:0000259" key="1">
    <source>
        <dbReference type="Pfam" id="PF00561"/>
    </source>
</evidence>
<dbReference type="PRINTS" id="PR00412">
    <property type="entry name" value="EPOXHYDRLASE"/>
</dbReference>
<dbReference type="GO" id="GO:0016787">
    <property type="term" value="F:hydrolase activity"/>
    <property type="evidence" value="ECO:0007669"/>
    <property type="project" value="UniProtKB-KW"/>
</dbReference>
<dbReference type="RefSeq" id="WP_377483482.1">
    <property type="nucleotide sequence ID" value="NZ_JBHLTN010000024.1"/>
</dbReference>
<organism evidence="2 3">
    <name type="scientific">Ottowia pentelensis</name>
    <dbReference type="NCBI Taxonomy" id="511108"/>
    <lineage>
        <taxon>Bacteria</taxon>
        <taxon>Pseudomonadati</taxon>
        <taxon>Pseudomonadota</taxon>
        <taxon>Betaproteobacteria</taxon>
        <taxon>Burkholderiales</taxon>
        <taxon>Comamonadaceae</taxon>
        <taxon>Ottowia</taxon>
    </lineage>
</organism>
<dbReference type="PANTHER" id="PTHR43194:SF2">
    <property type="entry name" value="PEROXISOMAL MEMBRANE PROTEIN LPX1"/>
    <property type="match status" value="1"/>
</dbReference>
<dbReference type="EMBL" id="JBHLTN010000024">
    <property type="protein sequence ID" value="MFC0593348.1"/>
    <property type="molecule type" value="Genomic_DNA"/>
</dbReference>
<gene>
    <name evidence="2" type="ORF">ACFFGG_12375</name>
</gene>
<dbReference type="InterPro" id="IPR050228">
    <property type="entry name" value="Carboxylesterase_BioH"/>
</dbReference>
<accession>A0ABV6PWB6</accession>
<feature type="domain" description="AB hydrolase-1" evidence="1">
    <location>
        <begin position="13"/>
        <end position="242"/>
    </location>
</feature>
<dbReference type="InterPro" id="IPR000639">
    <property type="entry name" value="Epox_hydrolase-like"/>
</dbReference>
<name>A0ABV6PWB6_9BURK</name>
<comment type="caution">
    <text evidence="2">The sequence shown here is derived from an EMBL/GenBank/DDBJ whole genome shotgun (WGS) entry which is preliminary data.</text>
</comment>
<reference evidence="2 3" key="1">
    <citation type="submission" date="2024-09" db="EMBL/GenBank/DDBJ databases">
        <authorList>
            <person name="Sun Q."/>
            <person name="Mori K."/>
        </authorList>
    </citation>
    <scope>NUCLEOTIDE SEQUENCE [LARGE SCALE GENOMIC DNA]</scope>
    <source>
        <strain evidence="2 3">NCAIM B.02336</strain>
    </source>
</reference>
<keyword evidence="2" id="KW-0378">Hydrolase</keyword>
<evidence type="ECO:0000313" key="2">
    <source>
        <dbReference type="EMBL" id="MFC0593348.1"/>
    </source>
</evidence>
<keyword evidence="3" id="KW-1185">Reference proteome</keyword>
<proteinExistence type="predicted"/>
<protein>
    <submittedName>
        <fullName evidence="2">Alpha/beta fold hydrolase</fullName>
    </submittedName>
</protein>
<dbReference type="Proteomes" id="UP001589834">
    <property type="component" value="Unassembled WGS sequence"/>
</dbReference>
<evidence type="ECO:0000313" key="3">
    <source>
        <dbReference type="Proteomes" id="UP001589834"/>
    </source>
</evidence>
<dbReference type="Gene3D" id="3.40.50.1820">
    <property type="entry name" value="alpha/beta hydrolase"/>
    <property type="match status" value="1"/>
</dbReference>
<dbReference type="PANTHER" id="PTHR43194">
    <property type="entry name" value="HYDROLASE ALPHA/BETA FOLD FAMILY"/>
    <property type="match status" value="1"/>
</dbReference>
<dbReference type="InterPro" id="IPR029058">
    <property type="entry name" value="AB_hydrolase_fold"/>
</dbReference>
<dbReference type="Pfam" id="PF00561">
    <property type="entry name" value="Abhydrolase_1"/>
    <property type="match status" value="1"/>
</dbReference>
<dbReference type="InterPro" id="IPR000073">
    <property type="entry name" value="AB_hydrolase_1"/>
</dbReference>
<dbReference type="SUPFAM" id="SSF53474">
    <property type="entry name" value="alpha/beta-Hydrolases"/>
    <property type="match status" value="1"/>
</dbReference>
<dbReference type="PRINTS" id="PR00111">
    <property type="entry name" value="ABHYDROLASE"/>
</dbReference>
<sequence>MPLPTFSSLGSGPLVLLLHGSGGGFRSFAPQVETLASLGWRAVAWDMPGYGYSPPIEPYTFKGLAERWIALIEALAPARGAAAVVGQGMGGLLAQEVALRRPDRVGRLVLAATAAALEPDDAYARHIAQCQEALAAGTDPERIAQELVARLSGPQALPEGLQLARYCQAQVRAATWRRALAAMQDFDRRAALAHIGVPTLLVAGEHDPVTPPAVLRAMAAAIRGSSLVELPGVGHWPHLEAPDAFDRALLDFLRGTQPAHWH</sequence>